<name>A0A4Y7K359_PAPSO</name>
<dbReference type="Proteomes" id="UP000316621">
    <property type="component" value="Chromosome 6"/>
</dbReference>
<sequence length="307" mass="35727">MALNLGMRMLQNGKQDLLETRKVCPGDNDLCKKYFGGAKASQIYNVQVKEAILKSPNANENEELVRLLVLYLCFTVFFTKTGGSSMSCSYLALVKIIDVINNISWPHLIHKHMMHGIQKSNGDYRKIDGCAFYLLYWYADRSNQKINTRYGCTERFPRFTRWSTKMISRTIDTLNSLKFIDIKENFGCQVVNGLENNLITPLHVMSQVEKLNERIRQLQAEVDDQKQKTSVINVKLREIQKCLSEDPKEFEIVRKILEDILEQDKGQTRREQENDDSDPHREQEHHIHKQVNILKYIRNSESGSHSE</sequence>
<dbReference type="AlphaFoldDB" id="A0A4Y7K359"/>
<dbReference type="PANTHER" id="PTHR34835">
    <property type="entry name" value="OS07G0283600 PROTEIN-RELATED"/>
    <property type="match status" value="1"/>
</dbReference>
<organism evidence="2 3">
    <name type="scientific">Papaver somniferum</name>
    <name type="common">Opium poppy</name>
    <dbReference type="NCBI Taxonomy" id="3469"/>
    <lineage>
        <taxon>Eukaryota</taxon>
        <taxon>Viridiplantae</taxon>
        <taxon>Streptophyta</taxon>
        <taxon>Embryophyta</taxon>
        <taxon>Tracheophyta</taxon>
        <taxon>Spermatophyta</taxon>
        <taxon>Magnoliopsida</taxon>
        <taxon>Ranunculales</taxon>
        <taxon>Papaveraceae</taxon>
        <taxon>Papaveroideae</taxon>
        <taxon>Papaver</taxon>
    </lineage>
</organism>
<proteinExistence type="predicted"/>
<feature type="region of interest" description="Disordered" evidence="1">
    <location>
        <begin position="264"/>
        <end position="287"/>
    </location>
</feature>
<dbReference type="EMBL" id="CM010720">
    <property type="protein sequence ID" value="RZC66691.1"/>
    <property type="molecule type" value="Genomic_DNA"/>
</dbReference>
<evidence type="ECO:0008006" key="4">
    <source>
        <dbReference type="Google" id="ProtNLM"/>
    </source>
</evidence>
<dbReference type="OrthoDB" id="1978176at2759"/>
<feature type="compositionally biased region" description="Basic and acidic residues" evidence="1">
    <location>
        <begin position="264"/>
        <end position="285"/>
    </location>
</feature>
<accession>A0A4Y7K359</accession>
<evidence type="ECO:0000313" key="3">
    <source>
        <dbReference type="Proteomes" id="UP000316621"/>
    </source>
</evidence>
<evidence type="ECO:0000313" key="2">
    <source>
        <dbReference type="EMBL" id="RZC66691.1"/>
    </source>
</evidence>
<dbReference type="Gramene" id="RZC66691">
    <property type="protein sequence ID" value="RZC66691"/>
    <property type="gene ID" value="C5167_010376"/>
</dbReference>
<keyword evidence="3" id="KW-1185">Reference proteome</keyword>
<reference evidence="2 3" key="1">
    <citation type="journal article" date="2018" name="Science">
        <title>The opium poppy genome and morphinan production.</title>
        <authorList>
            <person name="Guo L."/>
            <person name="Winzer T."/>
            <person name="Yang X."/>
            <person name="Li Y."/>
            <person name="Ning Z."/>
            <person name="He Z."/>
            <person name="Teodor R."/>
            <person name="Lu Y."/>
            <person name="Bowser T.A."/>
            <person name="Graham I.A."/>
            <person name="Ye K."/>
        </authorList>
    </citation>
    <scope>NUCLEOTIDE SEQUENCE [LARGE SCALE GENOMIC DNA]</scope>
    <source>
        <strain evidence="3">cv. HN1</strain>
        <tissue evidence="2">Leaves</tissue>
    </source>
</reference>
<protein>
    <recommendedName>
        <fullName evidence="4">Aminotransferase-like plant mobile domain-containing protein</fullName>
    </recommendedName>
</protein>
<gene>
    <name evidence="2" type="ORF">C5167_010376</name>
</gene>
<evidence type="ECO:0000256" key="1">
    <source>
        <dbReference type="SAM" id="MobiDB-lite"/>
    </source>
</evidence>